<keyword evidence="1" id="KW-1133">Transmembrane helix</keyword>
<dbReference type="RefSeq" id="WP_038065080.1">
    <property type="nucleotide sequence ID" value="NZ_JPSL02000040.1"/>
</dbReference>
<evidence type="ECO:0000313" key="2">
    <source>
        <dbReference type="EMBL" id="KGQ21678.1"/>
    </source>
</evidence>
<keyword evidence="1" id="KW-0472">Membrane</keyword>
<protein>
    <submittedName>
        <fullName evidence="2">Uncharacterized protein</fullName>
    </submittedName>
</protein>
<dbReference type="InterPro" id="IPR045713">
    <property type="entry name" value="DUF6069"/>
</dbReference>
<gene>
    <name evidence="2" type="ORF">THFILI_09305</name>
</gene>
<dbReference type="Pfam" id="PF19545">
    <property type="entry name" value="DUF6069"/>
    <property type="match status" value="1"/>
</dbReference>
<dbReference type="STRING" id="276.THFILI_09305"/>
<evidence type="ECO:0000256" key="1">
    <source>
        <dbReference type="SAM" id="Phobius"/>
    </source>
</evidence>
<organism evidence="2 3">
    <name type="scientific">Thermus filiformis</name>
    <dbReference type="NCBI Taxonomy" id="276"/>
    <lineage>
        <taxon>Bacteria</taxon>
        <taxon>Thermotogati</taxon>
        <taxon>Deinococcota</taxon>
        <taxon>Deinococci</taxon>
        <taxon>Thermales</taxon>
        <taxon>Thermaceae</taxon>
        <taxon>Thermus</taxon>
    </lineage>
</organism>
<feature type="transmembrane region" description="Helical" evidence="1">
    <location>
        <begin position="20"/>
        <end position="42"/>
    </location>
</feature>
<accession>A0A0A2WPG5</accession>
<dbReference type="Proteomes" id="UP000030364">
    <property type="component" value="Unassembled WGS sequence"/>
</dbReference>
<keyword evidence="1" id="KW-0812">Transmembrane</keyword>
<sequence length="137" mass="14830">MSPACPLLSPLWRFGLRATLLALLVNLALYGLARLLGVPFAVTPPGQGPQEVGWANVALLTALPMLLGLALYAPLRRRTSRAYPLFQGLALLVFVLMAFGPFAATQEGSTRLVLSLLHVPPVLGFLWALWRAEKAGW</sequence>
<comment type="caution">
    <text evidence="2">The sequence shown here is derived from an EMBL/GenBank/DDBJ whole genome shotgun (WGS) entry which is preliminary data.</text>
</comment>
<feature type="transmembrane region" description="Helical" evidence="1">
    <location>
        <begin position="85"/>
        <end position="104"/>
    </location>
</feature>
<evidence type="ECO:0000313" key="3">
    <source>
        <dbReference type="Proteomes" id="UP000030364"/>
    </source>
</evidence>
<proteinExistence type="predicted"/>
<name>A0A0A2WPG5_THEFI</name>
<feature type="transmembrane region" description="Helical" evidence="1">
    <location>
        <begin position="54"/>
        <end position="73"/>
    </location>
</feature>
<dbReference type="PATRIC" id="fig|276.5.peg.1524"/>
<dbReference type="EMBL" id="JPSL02000040">
    <property type="protein sequence ID" value="KGQ21678.1"/>
    <property type="molecule type" value="Genomic_DNA"/>
</dbReference>
<keyword evidence="3" id="KW-1185">Reference proteome</keyword>
<feature type="transmembrane region" description="Helical" evidence="1">
    <location>
        <begin position="110"/>
        <end position="130"/>
    </location>
</feature>
<reference evidence="2 3" key="1">
    <citation type="journal article" date="2015" name="Genome Announc.">
        <title>Draft Genome Sequence of the Thermophile Thermus filiformis ATCC 43280, Producer of Carotenoid-(Di)glucoside-Branched Fatty Acid (Di)esters and Source of Hyperthermostable Enzymes of Biotechnological Interest.</title>
        <authorList>
            <person name="Mandelli F."/>
            <person name="Oliveira Ramires B."/>
            <person name="Couger M.B."/>
            <person name="Paixao D.A."/>
            <person name="Camilo C.M."/>
            <person name="Polikarpov I."/>
            <person name="Prade R."/>
            <person name="Riano-Pachon D.M."/>
            <person name="Squina F.M."/>
        </authorList>
    </citation>
    <scope>NUCLEOTIDE SEQUENCE [LARGE SCALE GENOMIC DNA]</scope>
    <source>
        <strain evidence="2 3">ATCC 43280</strain>
    </source>
</reference>
<dbReference type="AlphaFoldDB" id="A0A0A2WPG5"/>